<keyword evidence="3" id="KW-1185">Reference proteome</keyword>
<dbReference type="OrthoDB" id="792711at2"/>
<accession>A0A1M5PQD9</accession>
<dbReference type="STRING" id="370979.SAMN05443663_10589"/>
<dbReference type="AlphaFoldDB" id="A0A1M5PQD9"/>
<keyword evidence="2" id="KW-0328">Glycosyltransferase</keyword>
<reference evidence="3" key="1">
    <citation type="submission" date="2016-11" db="EMBL/GenBank/DDBJ databases">
        <authorList>
            <person name="Varghese N."/>
            <person name="Submissions S."/>
        </authorList>
    </citation>
    <scope>NUCLEOTIDE SEQUENCE [LARGE SCALE GENOMIC DNA]</scope>
    <source>
        <strain evidence="3">DSM 17963</strain>
    </source>
</reference>
<organism evidence="2 3">
    <name type="scientific">Flavobacterium defluvii</name>
    <dbReference type="NCBI Taxonomy" id="370979"/>
    <lineage>
        <taxon>Bacteria</taxon>
        <taxon>Pseudomonadati</taxon>
        <taxon>Bacteroidota</taxon>
        <taxon>Flavobacteriia</taxon>
        <taxon>Flavobacteriales</taxon>
        <taxon>Flavobacteriaceae</taxon>
        <taxon>Flavobacterium</taxon>
    </lineage>
</organism>
<evidence type="ECO:0000313" key="2">
    <source>
        <dbReference type="EMBL" id="SHH04047.1"/>
    </source>
</evidence>
<name>A0A1M5PQD9_9FLAO</name>
<sequence>MKKGIVLVANLKSQWYSENLIYSIRKSGCLLPIRLIHFGGEKINSPYILKEVEFLTIEDFPEEAVNFIQKLRSVLTECPMGFLYRFLAFFSDWDEFIYTDNDIVALMNWERLFEFAEDYDLVHADTEYTTCGIHNYMQPEKVKEIFGSESLNSAITAGHILVKKSQKLIDDMNAAVEWFKQNPEIPQKHDQSLLHIASLIGNWKLLNLCKPPFNWLSSWSGDYINTLDLIHAVQGGYKQITESYQSWYAQLSEESKKEIDKQSSSLALDVPISHLHYSGRGRLGAESIDDLMYSSQSDKERMMSLYKVQSSDLFYITYIRNQSKRVKRRLKRILNL</sequence>
<dbReference type="InterPro" id="IPR022751">
    <property type="entry name" value="Alpha_mannosyltransferase"/>
</dbReference>
<dbReference type="Proteomes" id="UP000184071">
    <property type="component" value="Unassembled WGS sequence"/>
</dbReference>
<evidence type="ECO:0000256" key="1">
    <source>
        <dbReference type="ARBA" id="ARBA00022679"/>
    </source>
</evidence>
<protein>
    <submittedName>
        <fullName evidence="2">Mannosyltransferase putative</fullName>
    </submittedName>
</protein>
<dbReference type="SUPFAM" id="SSF53448">
    <property type="entry name" value="Nucleotide-diphospho-sugar transferases"/>
    <property type="match status" value="1"/>
</dbReference>
<dbReference type="InterPro" id="IPR029044">
    <property type="entry name" value="Nucleotide-diphossugar_trans"/>
</dbReference>
<dbReference type="Gene3D" id="3.90.550.10">
    <property type="entry name" value="Spore Coat Polysaccharide Biosynthesis Protein SpsA, Chain A"/>
    <property type="match status" value="1"/>
</dbReference>
<dbReference type="EMBL" id="FQWC01000005">
    <property type="protein sequence ID" value="SHH04047.1"/>
    <property type="molecule type" value="Genomic_DNA"/>
</dbReference>
<gene>
    <name evidence="2" type="ORF">SAMN05443663_10589</name>
</gene>
<dbReference type="GO" id="GO:0016757">
    <property type="term" value="F:glycosyltransferase activity"/>
    <property type="evidence" value="ECO:0007669"/>
    <property type="project" value="UniProtKB-KW"/>
</dbReference>
<keyword evidence="1 2" id="KW-0808">Transferase</keyword>
<dbReference type="Pfam" id="PF11051">
    <property type="entry name" value="Mannosyl_trans3"/>
    <property type="match status" value="1"/>
</dbReference>
<evidence type="ECO:0000313" key="3">
    <source>
        <dbReference type="Proteomes" id="UP000184071"/>
    </source>
</evidence>
<dbReference type="RefSeq" id="WP_073416523.1">
    <property type="nucleotide sequence ID" value="NZ_FQWC01000005.1"/>
</dbReference>
<proteinExistence type="predicted"/>